<feature type="region of interest" description="Disordered" evidence="2">
    <location>
        <begin position="417"/>
        <end position="440"/>
    </location>
</feature>
<dbReference type="RefSeq" id="XP_073555085.1">
    <property type="nucleotide sequence ID" value="XM_073706420.1"/>
</dbReference>
<dbReference type="Gene3D" id="4.10.240.10">
    <property type="entry name" value="Zn(2)-C6 fungal-type DNA-binding domain"/>
    <property type="match status" value="1"/>
</dbReference>
<feature type="domain" description="Zn(2)-C6 fungal-type" evidence="3">
    <location>
        <begin position="40"/>
        <end position="70"/>
    </location>
</feature>
<dbReference type="InterPro" id="IPR001138">
    <property type="entry name" value="Zn2Cys6_DnaBD"/>
</dbReference>
<evidence type="ECO:0000256" key="2">
    <source>
        <dbReference type="SAM" id="MobiDB-lite"/>
    </source>
</evidence>
<name>A0ABY2GSG4_9HYPO</name>
<sequence>MKKRYYIPLLPTVPGQAPGTADASSSSQQLKRRRSGVSVACNACRRKKTRCDGLRPTCSSCRGLTVRCTYRDDYKLTPEAQKLLVEVMRRLDSLPEREAIRMLRYLKSETDAAVILSTLRGGISAIHQPSELRHAVATMDNSFHTLQLGSQNPIAYPFLPPLHPQALPREEYQRLTTMENDHQSSSPFPSRRRMLWDHDPTESQAPLCDARLYQLDISHWTNAPISNETAARAISMYLETDHPMLGYFDPNLFVSDLVHHKHDYCSPLLVSSLLYWACQMYSAVEPDIDALAADFCAEAETIWRTERESDSLLNLAAALFLSLGYLGQGRDHAVLSYTSQATQMAIRMGLFGVDEHSHAKPSVDKLPTEAASAYLHTAWGSFNWISLISLFYRQPGLLGPRSPPNLPIPGMENVEAASPATSFGSPPIPGPEPEPEPETQSRYMGTVFPYLCEFWSIMYEVSLAYDERQSSLTSHGILYFAELKFRQLLAWSNTLPSHLLRANQNPHYVQVLHIWFHTAVLCLFKPCIQEFGVAHLRTLTRSISSPDIVYAASIAQLKELVLKFRLHFASSTYSVLWHTALIYLTNELLSTPKDEDWFFYFLLCVYGYERLRRSWRVTASISRALLSMAMRKGSITSSTARRILQDLRADHFLKKFGEIRATFMADLDMAGSDPSNATVERQAEDFEHNAMLRDYTNILDEDEDEA</sequence>
<evidence type="ECO:0000259" key="3">
    <source>
        <dbReference type="PROSITE" id="PS50048"/>
    </source>
</evidence>
<dbReference type="PROSITE" id="PS50048">
    <property type="entry name" value="ZN2_CY6_FUNGAL_2"/>
    <property type="match status" value="1"/>
</dbReference>
<keyword evidence="5" id="KW-1185">Reference proteome</keyword>
<comment type="caution">
    <text evidence="4">The sequence shown here is derived from an EMBL/GenBank/DDBJ whole genome shotgun (WGS) entry which is preliminary data.</text>
</comment>
<evidence type="ECO:0000313" key="5">
    <source>
        <dbReference type="Proteomes" id="UP001642720"/>
    </source>
</evidence>
<keyword evidence="1" id="KW-0539">Nucleus</keyword>
<dbReference type="InterPro" id="IPR053187">
    <property type="entry name" value="Notoamide_regulator"/>
</dbReference>
<dbReference type="InterPro" id="IPR036864">
    <property type="entry name" value="Zn2-C6_fun-type_DNA-bd_sf"/>
</dbReference>
<gene>
    <name evidence="4" type="ORF">CCMA1212_009333</name>
</gene>
<dbReference type="PANTHER" id="PTHR47256">
    <property type="entry name" value="ZN(II)2CYS6 TRANSCRIPTION FACTOR (EUROFUNG)-RELATED"/>
    <property type="match status" value="1"/>
</dbReference>
<dbReference type="Proteomes" id="UP001642720">
    <property type="component" value="Unassembled WGS sequence"/>
</dbReference>
<protein>
    <recommendedName>
        <fullName evidence="3">Zn(2)-C6 fungal-type domain-containing protein</fullName>
    </recommendedName>
</protein>
<reference evidence="4 5" key="1">
    <citation type="submission" date="2018-01" db="EMBL/GenBank/DDBJ databases">
        <title>Genome characterization of the sugarcane-associated fungus Trichoderma ghanense CCMA-1212 and their application in lignocelulose bioconversion.</title>
        <authorList>
            <person name="Steindorff A.S."/>
            <person name="Mendes T.D."/>
            <person name="Vilela E.S.D."/>
            <person name="Rodrigues D.S."/>
            <person name="Formighieri E.F."/>
            <person name="Melo I.S."/>
            <person name="Favaro L.C.L."/>
        </authorList>
    </citation>
    <scope>NUCLEOTIDE SEQUENCE [LARGE SCALE GENOMIC DNA]</scope>
    <source>
        <strain evidence="4 5">CCMA-1212</strain>
    </source>
</reference>
<evidence type="ECO:0000313" key="4">
    <source>
        <dbReference type="EMBL" id="TFA98883.1"/>
    </source>
</evidence>
<accession>A0ABY2GSG4</accession>
<dbReference type="CDD" id="cd12148">
    <property type="entry name" value="fungal_TF_MHR"/>
    <property type="match status" value="1"/>
</dbReference>
<dbReference type="PANTHER" id="PTHR47256:SF3">
    <property type="entry name" value="ZN(II)2CYS6 TRANSCRIPTION FACTOR (EUROFUNG)"/>
    <property type="match status" value="1"/>
</dbReference>
<dbReference type="EMBL" id="PPTA01000017">
    <property type="protein sequence ID" value="TFA98883.1"/>
    <property type="molecule type" value="Genomic_DNA"/>
</dbReference>
<dbReference type="CDD" id="cd00067">
    <property type="entry name" value="GAL4"/>
    <property type="match status" value="1"/>
</dbReference>
<organism evidence="4 5">
    <name type="scientific">Trichoderma ghanense</name>
    <dbReference type="NCBI Taxonomy" id="65468"/>
    <lineage>
        <taxon>Eukaryota</taxon>
        <taxon>Fungi</taxon>
        <taxon>Dikarya</taxon>
        <taxon>Ascomycota</taxon>
        <taxon>Pezizomycotina</taxon>
        <taxon>Sordariomycetes</taxon>
        <taxon>Hypocreomycetidae</taxon>
        <taxon>Hypocreales</taxon>
        <taxon>Hypocreaceae</taxon>
        <taxon>Trichoderma</taxon>
    </lineage>
</organism>
<evidence type="ECO:0000256" key="1">
    <source>
        <dbReference type="ARBA" id="ARBA00023242"/>
    </source>
</evidence>
<dbReference type="PROSITE" id="PS00463">
    <property type="entry name" value="ZN2_CY6_FUNGAL_1"/>
    <property type="match status" value="1"/>
</dbReference>
<proteinExistence type="predicted"/>
<dbReference type="SUPFAM" id="SSF57701">
    <property type="entry name" value="Zn2/Cys6 DNA-binding domain"/>
    <property type="match status" value="1"/>
</dbReference>
<dbReference type="GeneID" id="300580870"/>
<dbReference type="Pfam" id="PF00172">
    <property type="entry name" value="Zn_clus"/>
    <property type="match status" value="1"/>
</dbReference>
<dbReference type="SMART" id="SM00066">
    <property type="entry name" value="GAL4"/>
    <property type="match status" value="1"/>
</dbReference>